<sequence>MLGGTWFLGRAVVVEALSRGWEVTTFTRGRSGIPVPGAVAVHGDRENADDVARLAAQGPWDAVVDTSASELAPVTVLLGTRALAPVAARYVYISTVNVYEGWPSEPLSLDSPVLDGPPDADVDYGRLPADWTGPDYYYGRQKAGAERAVLAAFGADRASLLRPGVILGPGEYVGRLPWWLRRAERGGRILAPGDPRKTIQPVDVRDVAAFALDQAQQTGLQVHNVVAPIGRETMGGFLEACMTATSSTGELVWVPDEVLLRSDLRQWSEIPLWRTHPGVWQVDGTSAVAAGFRSRPIAETVADTWAWLSQGNLPVPHARWGEHGISPEKEINILAGLG</sequence>
<dbReference type="Proteomes" id="UP000319103">
    <property type="component" value="Unassembled WGS sequence"/>
</dbReference>
<dbReference type="AlphaFoldDB" id="A0A540WF37"/>
<dbReference type="PANTHER" id="PTHR12126">
    <property type="entry name" value="NADH-UBIQUINONE OXIDOREDUCTASE 39 KDA SUBUNIT-RELATED"/>
    <property type="match status" value="1"/>
</dbReference>
<evidence type="ECO:0000313" key="3">
    <source>
        <dbReference type="Proteomes" id="UP000319103"/>
    </source>
</evidence>
<gene>
    <name evidence="2" type="ORF">E6W39_29085</name>
</gene>
<keyword evidence="3" id="KW-1185">Reference proteome</keyword>
<dbReference type="InterPro" id="IPR001509">
    <property type="entry name" value="Epimerase_deHydtase"/>
</dbReference>
<organism evidence="2 3">
    <name type="scientific">Kitasatospora acidiphila</name>
    <dbReference type="NCBI Taxonomy" id="2567942"/>
    <lineage>
        <taxon>Bacteria</taxon>
        <taxon>Bacillati</taxon>
        <taxon>Actinomycetota</taxon>
        <taxon>Actinomycetes</taxon>
        <taxon>Kitasatosporales</taxon>
        <taxon>Streptomycetaceae</taxon>
        <taxon>Kitasatospora</taxon>
    </lineage>
</organism>
<protein>
    <submittedName>
        <fullName evidence="2">NAD-dependent epimerase/dehydratase family protein</fullName>
    </submittedName>
</protein>
<evidence type="ECO:0000313" key="2">
    <source>
        <dbReference type="EMBL" id="TQF07639.1"/>
    </source>
</evidence>
<dbReference type="InterPro" id="IPR051207">
    <property type="entry name" value="ComplexI_NDUFA9_subunit"/>
</dbReference>
<dbReference type="Pfam" id="PF01370">
    <property type="entry name" value="Epimerase"/>
    <property type="match status" value="1"/>
</dbReference>
<proteinExistence type="predicted"/>
<accession>A0A540WF37</accession>
<dbReference type="OrthoDB" id="7941246at2"/>
<dbReference type="SUPFAM" id="SSF51735">
    <property type="entry name" value="NAD(P)-binding Rossmann-fold domains"/>
    <property type="match status" value="1"/>
</dbReference>
<dbReference type="Gene3D" id="3.40.50.720">
    <property type="entry name" value="NAD(P)-binding Rossmann-like Domain"/>
    <property type="match status" value="1"/>
</dbReference>
<comment type="caution">
    <text evidence="2">The sequence shown here is derived from an EMBL/GenBank/DDBJ whole genome shotgun (WGS) entry which is preliminary data.</text>
</comment>
<dbReference type="EMBL" id="VIGB01000003">
    <property type="protein sequence ID" value="TQF07639.1"/>
    <property type="molecule type" value="Genomic_DNA"/>
</dbReference>
<evidence type="ECO:0000259" key="1">
    <source>
        <dbReference type="Pfam" id="PF01370"/>
    </source>
</evidence>
<reference evidence="2 3" key="1">
    <citation type="submission" date="2019-06" db="EMBL/GenBank/DDBJ databases">
        <title>Description of Kitasatospora acidophila sp. nov. isolated from pine grove soil, and reclassification of Streptomyces novaecaesareae to Kitasatospora novaeceasareae comb. nov.</title>
        <authorList>
            <person name="Kim M.J."/>
        </authorList>
    </citation>
    <scope>NUCLEOTIDE SEQUENCE [LARGE SCALE GENOMIC DNA]</scope>
    <source>
        <strain evidence="2 3">MMS16-CNU292</strain>
    </source>
</reference>
<dbReference type="InterPro" id="IPR036291">
    <property type="entry name" value="NAD(P)-bd_dom_sf"/>
</dbReference>
<dbReference type="GO" id="GO:0044877">
    <property type="term" value="F:protein-containing complex binding"/>
    <property type="evidence" value="ECO:0007669"/>
    <property type="project" value="TreeGrafter"/>
</dbReference>
<dbReference type="PANTHER" id="PTHR12126:SF11">
    <property type="entry name" value="NADH DEHYDROGENASE [UBIQUINONE] 1 ALPHA SUBCOMPLEX SUBUNIT 9, MITOCHONDRIAL"/>
    <property type="match status" value="1"/>
</dbReference>
<name>A0A540WF37_9ACTN</name>
<feature type="domain" description="NAD-dependent epimerase/dehydratase" evidence="1">
    <location>
        <begin position="2"/>
        <end position="212"/>
    </location>
</feature>